<keyword evidence="1" id="KW-1133">Transmembrane helix</keyword>
<accession>W7XKS3</accession>
<organism evidence="2 3">
    <name type="scientific">Tetrahymena thermophila (strain SB210)</name>
    <dbReference type="NCBI Taxonomy" id="312017"/>
    <lineage>
        <taxon>Eukaryota</taxon>
        <taxon>Sar</taxon>
        <taxon>Alveolata</taxon>
        <taxon>Ciliophora</taxon>
        <taxon>Intramacronucleata</taxon>
        <taxon>Oligohymenophorea</taxon>
        <taxon>Hymenostomatida</taxon>
        <taxon>Tetrahymenina</taxon>
        <taxon>Tetrahymenidae</taxon>
        <taxon>Tetrahymena</taxon>
    </lineage>
</organism>
<evidence type="ECO:0000313" key="2">
    <source>
        <dbReference type="EMBL" id="EWS75159.1"/>
    </source>
</evidence>
<protein>
    <submittedName>
        <fullName evidence="2">Transmembrane protein, putative</fullName>
    </submittedName>
</protein>
<sequence length="184" mass="21188">METKVLQQVIDKNRGIQNEIIRDSKFFYCCKSLQTRIKKYFNYLLTIFSLSLVALIIGYPIYLYNSDSIYVLIAPFAFQILLLAIQILILLISILNTKPKLIKMNLVLSILNFAYSFIIMIVSNIFEVHTFSGYTGLRFGIQIPCSFLLFISISLSGFLIASVRRFLILVKQLDQIEFTINSCI</sequence>
<evidence type="ECO:0000313" key="3">
    <source>
        <dbReference type="Proteomes" id="UP000009168"/>
    </source>
</evidence>
<name>W7XKS3_TETTS</name>
<feature type="transmembrane region" description="Helical" evidence="1">
    <location>
        <begin position="106"/>
        <end position="126"/>
    </location>
</feature>
<dbReference type="KEGG" id="tet:TTHERM_000323179"/>
<dbReference type="GeneID" id="24438442"/>
<dbReference type="RefSeq" id="XP_012652315.1">
    <property type="nucleotide sequence ID" value="XM_012796861.1"/>
</dbReference>
<feature type="transmembrane region" description="Helical" evidence="1">
    <location>
        <begin position="141"/>
        <end position="163"/>
    </location>
</feature>
<evidence type="ECO:0000256" key="1">
    <source>
        <dbReference type="SAM" id="Phobius"/>
    </source>
</evidence>
<feature type="transmembrane region" description="Helical" evidence="1">
    <location>
        <begin position="69"/>
        <end position="94"/>
    </location>
</feature>
<feature type="transmembrane region" description="Helical" evidence="1">
    <location>
        <begin position="41"/>
        <end position="63"/>
    </location>
</feature>
<reference evidence="3" key="1">
    <citation type="journal article" date="2006" name="PLoS Biol.">
        <title>Macronuclear genome sequence of the ciliate Tetrahymena thermophila, a model eukaryote.</title>
        <authorList>
            <person name="Eisen J.A."/>
            <person name="Coyne R.S."/>
            <person name="Wu M."/>
            <person name="Wu D."/>
            <person name="Thiagarajan M."/>
            <person name="Wortman J.R."/>
            <person name="Badger J.H."/>
            <person name="Ren Q."/>
            <person name="Amedeo P."/>
            <person name="Jones K.M."/>
            <person name="Tallon L.J."/>
            <person name="Delcher A.L."/>
            <person name="Salzberg S.L."/>
            <person name="Silva J.C."/>
            <person name="Haas B.J."/>
            <person name="Majoros W.H."/>
            <person name="Farzad M."/>
            <person name="Carlton J.M."/>
            <person name="Smith R.K. Jr."/>
            <person name="Garg J."/>
            <person name="Pearlman R.E."/>
            <person name="Karrer K.M."/>
            <person name="Sun L."/>
            <person name="Manning G."/>
            <person name="Elde N.C."/>
            <person name="Turkewitz A.P."/>
            <person name="Asai D.J."/>
            <person name="Wilkes D.E."/>
            <person name="Wang Y."/>
            <person name="Cai H."/>
            <person name="Collins K."/>
            <person name="Stewart B.A."/>
            <person name="Lee S.R."/>
            <person name="Wilamowska K."/>
            <person name="Weinberg Z."/>
            <person name="Ruzzo W.L."/>
            <person name="Wloga D."/>
            <person name="Gaertig J."/>
            <person name="Frankel J."/>
            <person name="Tsao C.-C."/>
            <person name="Gorovsky M.A."/>
            <person name="Keeling P.J."/>
            <person name="Waller R.F."/>
            <person name="Patron N.J."/>
            <person name="Cherry J.M."/>
            <person name="Stover N.A."/>
            <person name="Krieger C.J."/>
            <person name="del Toro C."/>
            <person name="Ryder H.F."/>
            <person name="Williamson S.C."/>
            <person name="Barbeau R.A."/>
            <person name="Hamilton E.P."/>
            <person name="Orias E."/>
        </authorList>
    </citation>
    <scope>NUCLEOTIDE SEQUENCE [LARGE SCALE GENOMIC DNA]</scope>
    <source>
        <strain evidence="3">SB210</strain>
    </source>
</reference>
<keyword evidence="1 2" id="KW-0812">Transmembrane</keyword>
<proteinExistence type="predicted"/>
<dbReference type="AlphaFoldDB" id="W7XKS3"/>
<keyword evidence="1" id="KW-0472">Membrane</keyword>
<dbReference type="Proteomes" id="UP000009168">
    <property type="component" value="Unassembled WGS sequence"/>
</dbReference>
<dbReference type="InParanoid" id="W7XKS3"/>
<dbReference type="EMBL" id="GG662743">
    <property type="protein sequence ID" value="EWS75159.1"/>
    <property type="molecule type" value="Genomic_DNA"/>
</dbReference>
<gene>
    <name evidence="2" type="ORF">TTHERM_000323179</name>
</gene>
<keyword evidence="3" id="KW-1185">Reference proteome</keyword>